<feature type="region of interest" description="Disordered" evidence="1">
    <location>
        <begin position="117"/>
        <end position="141"/>
    </location>
</feature>
<organism evidence="2">
    <name type="scientific">Haloferax sp. CBA1149</name>
    <dbReference type="NCBI Taxonomy" id="2650753"/>
    <lineage>
        <taxon>Archaea</taxon>
        <taxon>Methanobacteriati</taxon>
        <taxon>Methanobacteriota</taxon>
        <taxon>Stenosarchaea group</taxon>
        <taxon>Halobacteria</taxon>
        <taxon>Halobacteriales</taxon>
        <taxon>Haloferacaceae</taxon>
        <taxon>Haloferax</taxon>
    </lineage>
</organism>
<protein>
    <submittedName>
        <fullName evidence="2">Uncharacterized protein</fullName>
    </submittedName>
</protein>
<name>A0A643K3F2_9EURY</name>
<accession>A0A643K3F2</accession>
<proteinExistence type="predicted"/>
<dbReference type="RefSeq" id="WP_154269709.1">
    <property type="nucleotide sequence ID" value="NZ_VZUS01000001.1"/>
</dbReference>
<reference evidence="2" key="1">
    <citation type="submission" date="2019-09" db="EMBL/GenBank/DDBJ databases">
        <title>Genomic analysis of Haloferax sp. CBA1149.</title>
        <authorList>
            <person name="Roh S.W."/>
        </authorList>
    </citation>
    <scope>NUCLEOTIDE SEQUENCE</scope>
    <source>
        <strain evidence="2">CBA1149</strain>
    </source>
</reference>
<dbReference type="AlphaFoldDB" id="A0A643K3F2"/>
<gene>
    <name evidence="2" type="ORF">Hfx1149_06210</name>
</gene>
<evidence type="ECO:0000256" key="1">
    <source>
        <dbReference type="SAM" id="MobiDB-lite"/>
    </source>
</evidence>
<dbReference type="EMBL" id="VZUS01000001">
    <property type="protein sequence ID" value="KAB1187645.1"/>
    <property type="molecule type" value="Genomic_DNA"/>
</dbReference>
<sequence length="173" mass="18595">MAERPNRIGCGVGSSRVGRGHSVVRRFVSRLRVRRCRRLVEATPSRKVCDLADVARATVTGNVTDVGGEGPAIATWTTTETNAPAVSWRATRPFVLDDGTGTISVRVPPDGKILVGDGHEQSDECNQSDDHERVGRGTTVEEGDRVTVTGRVVIGHRGTRSLRGPAFVVVSLR</sequence>
<comment type="caution">
    <text evidence="2">The sequence shown here is derived from an EMBL/GenBank/DDBJ whole genome shotgun (WGS) entry which is preliminary data.</text>
</comment>
<feature type="compositionally biased region" description="Basic and acidic residues" evidence="1">
    <location>
        <begin position="117"/>
        <end position="135"/>
    </location>
</feature>
<evidence type="ECO:0000313" key="2">
    <source>
        <dbReference type="EMBL" id="KAB1187645.1"/>
    </source>
</evidence>